<dbReference type="Proteomes" id="UP001164250">
    <property type="component" value="Chromosome 1"/>
</dbReference>
<protein>
    <submittedName>
        <fullName evidence="1">Uncharacterized protein</fullName>
    </submittedName>
</protein>
<evidence type="ECO:0000313" key="2">
    <source>
        <dbReference type="Proteomes" id="UP001164250"/>
    </source>
</evidence>
<sequence length="296" mass="33305">MVRKGLAPDGFTYGILIDGFCKQKRSGEAKLMLKEMCDRHVSPDQVGEMEKATALLNEMIAMGIDPDTLTYNYLIEGYCRGHNMVKAYELLADMKGRNLAPTVYTCGVIIKWPYVVVEILNGLIWPKRWKTARNYLAEMIARGLKPNVYTYGALIHGYIKAGEMQAADRYFQEMLGCGIAPNDVIYTKLIDGHCKEGNIKEAFSTFRCMLGRGVIPDEKTYSVLIHGNRDKAATLLENMVWFRWVPDSTVITDFVKEDQNATNSENAVNFLKQAAIGRRHEKDDSGLLAGDDRGIE</sequence>
<gene>
    <name evidence="1" type="ORF">Patl1_01310</name>
</gene>
<reference evidence="2" key="1">
    <citation type="journal article" date="2023" name="G3 (Bethesda)">
        <title>Genome assembly and association tests identify interacting loci associated with vigor, precocity, and sex in interspecific pistachio rootstocks.</title>
        <authorList>
            <person name="Palmer W."/>
            <person name="Jacygrad E."/>
            <person name="Sagayaradj S."/>
            <person name="Cavanaugh K."/>
            <person name="Han R."/>
            <person name="Bertier L."/>
            <person name="Beede B."/>
            <person name="Kafkas S."/>
            <person name="Golino D."/>
            <person name="Preece J."/>
            <person name="Michelmore R."/>
        </authorList>
    </citation>
    <scope>NUCLEOTIDE SEQUENCE [LARGE SCALE GENOMIC DNA]</scope>
</reference>
<name>A0ACC1C731_9ROSI</name>
<organism evidence="1 2">
    <name type="scientific">Pistacia atlantica</name>
    <dbReference type="NCBI Taxonomy" id="434234"/>
    <lineage>
        <taxon>Eukaryota</taxon>
        <taxon>Viridiplantae</taxon>
        <taxon>Streptophyta</taxon>
        <taxon>Embryophyta</taxon>
        <taxon>Tracheophyta</taxon>
        <taxon>Spermatophyta</taxon>
        <taxon>Magnoliopsida</taxon>
        <taxon>eudicotyledons</taxon>
        <taxon>Gunneridae</taxon>
        <taxon>Pentapetalae</taxon>
        <taxon>rosids</taxon>
        <taxon>malvids</taxon>
        <taxon>Sapindales</taxon>
        <taxon>Anacardiaceae</taxon>
        <taxon>Pistacia</taxon>
    </lineage>
</organism>
<comment type="caution">
    <text evidence="1">The sequence shown here is derived from an EMBL/GenBank/DDBJ whole genome shotgun (WGS) entry which is preliminary data.</text>
</comment>
<keyword evidence="2" id="KW-1185">Reference proteome</keyword>
<proteinExistence type="predicted"/>
<dbReference type="EMBL" id="CM047897">
    <property type="protein sequence ID" value="KAJ0111519.1"/>
    <property type="molecule type" value="Genomic_DNA"/>
</dbReference>
<evidence type="ECO:0000313" key="1">
    <source>
        <dbReference type="EMBL" id="KAJ0111519.1"/>
    </source>
</evidence>
<accession>A0ACC1C731</accession>